<dbReference type="EMBL" id="MU865916">
    <property type="protein sequence ID" value="KAK4454700.1"/>
    <property type="molecule type" value="Genomic_DNA"/>
</dbReference>
<feature type="compositionally biased region" description="Basic and acidic residues" evidence="1">
    <location>
        <begin position="7"/>
        <end position="28"/>
    </location>
</feature>
<gene>
    <name evidence="2" type="ORF">QBC34DRAFT_139424</name>
</gene>
<keyword evidence="3" id="KW-1185">Reference proteome</keyword>
<feature type="region of interest" description="Disordered" evidence="1">
    <location>
        <begin position="1"/>
        <end position="32"/>
    </location>
</feature>
<evidence type="ECO:0000313" key="3">
    <source>
        <dbReference type="Proteomes" id="UP001321760"/>
    </source>
</evidence>
<reference evidence="2" key="2">
    <citation type="submission" date="2023-05" db="EMBL/GenBank/DDBJ databases">
        <authorList>
            <consortium name="Lawrence Berkeley National Laboratory"/>
            <person name="Steindorff A."/>
            <person name="Hensen N."/>
            <person name="Bonometti L."/>
            <person name="Westerberg I."/>
            <person name="Brannstrom I.O."/>
            <person name="Guillou S."/>
            <person name="Cros-Aarteil S."/>
            <person name="Calhoun S."/>
            <person name="Haridas S."/>
            <person name="Kuo A."/>
            <person name="Mondo S."/>
            <person name="Pangilinan J."/>
            <person name="Riley R."/>
            <person name="Labutti K."/>
            <person name="Andreopoulos B."/>
            <person name="Lipzen A."/>
            <person name="Chen C."/>
            <person name="Yanf M."/>
            <person name="Daum C."/>
            <person name="Ng V."/>
            <person name="Clum A."/>
            <person name="Ohm R."/>
            <person name="Martin F."/>
            <person name="Silar P."/>
            <person name="Natvig D."/>
            <person name="Lalanne C."/>
            <person name="Gautier V."/>
            <person name="Ament-Velasquez S.L."/>
            <person name="Kruys A."/>
            <person name="Hutchinson M.I."/>
            <person name="Powell A.J."/>
            <person name="Barry K."/>
            <person name="Miller A.N."/>
            <person name="Grigoriev I.V."/>
            <person name="Debuchy R."/>
            <person name="Gladieux P."/>
            <person name="Thoren M.H."/>
            <person name="Johannesson H."/>
        </authorList>
    </citation>
    <scope>NUCLEOTIDE SEQUENCE</scope>
    <source>
        <strain evidence="2">PSN243</strain>
    </source>
</reference>
<comment type="caution">
    <text evidence="2">The sequence shown here is derived from an EMBL/GenBank/DDBJ whole genome shotgun (WGS) entry which is preliminary data.</text>
</comment>
<accession>A0AAV9H400</accession>
<organism evidence="2 3">
    <name type="scientific">Podospora aff. communis PSN243</name>
    <dbReference type="NCBI Taxonomy" id="3040156"/>
    <lineage>
        <taxon>Eukaryota</taxon>
        <taxon>Fungi</taxon>
        <taxon>Dikarya</taxon>
        <taxon>Ascomycota</taxon>
        <taxon>Pezizomycotina</taxon>
        <taxon>Sordariomycetes</taxon>
        <taxon>Sordariomycetidae</taxon>
        <taxon>Sordariales</taxon>
        <taxon>Podosporaceae</taxon>
        <taxon>Podospora</taxon>
    </lineage>
</organism>
<name>A0AAV9H400_9PEZI</name>
<reference evidence="2" key="1">
    <citation type="journal article" date="2023" name="Mol. Phylogenet. Evol.">
        <title>Genome-scale phylogeny and comparative genomics of the fungal order Sordariales.</title>
        <authorList>
            <person name="Hensen N."/>
            <person name="Bonometti L."/>
            <person name="Westerberg I."/>
            <person name="Brannstrom I.O."/>
            <person name="Guillou S."/>
            <person name="Cros-Aarteil S."/>
            <person name="Calhoun S."/>
            <person name="Haridas S."/>
            <person name="Kuo A."/>
            <person name="Mondo S."/>
            <person name="Pangilinan J."/>
            <person name="Riley R."/>
            <person name="LaButti K."/>
            <person name="Andreopoulos B."/>
            <person name="Lipzen A."/>
            <person name="Chen C."/>
            <person name="Yan M."/>
            <person name="Daum C."/>
            <person name="Ng V."/>
            <person name="Clum A."/>
            <person name="Steindorff A."/>
            <person name="Ohm R.A."/>
            <person name="Martin F."/>
            <person name="Silar P."/>
            <person name="Natvig D.O."/>
            <person name="Lalanne C."/>
            <person name="Gautier V."/>
            <person name="Ament-Velasquez S.L."/>
            <person name="Kruys A."/>
            <person name="Hutchinson M.I."/>
            <person name="Powell A.J."/>
            <person name="Barry K."/>
            <person name="Miller A.N."/>
            <person name="Grigoriev I.V."/>
            <person name="Debuchy R."/>
            <person name="Gladieux P."/>
            <person name="Hiltunen Thoren M."/>
            <person name="Johannesson H."/>
        </authorList>
    </citation>
    <scope>NUCLEOTIDE SEQUENCE</scope>
    <source>
        <strain evidence="2">PSN243</strain>
    </source>
</reference>
<protein>
    <submittedName>
        <fullName evidence="2">Uncharacterized protein</fullName>
    </submittedName>
</protein>
<sequence>MGAAVHRAGDAVSRERRDPSRRAQRDQYETSASWGRRVATVSSLDSCTLQRVSSRADARFVSSLVRRASGKQALPSGVRCSRTMRPEVSPGKKNHTVRRCLSLGGDRRSYPCMKRFALHRKGRRPLEIPLLNLAKTTTRRLNRPVNLQAPIRKATKSWNTFLSTGSRCCGCSSRRHDVMAGHSCQVNLCQVKLLVYLGEGRGSIASVRPGHDLHLSRKTWLERISRLSILWVAKRCAQRTNRELISRR</sequence>
<evidence type="ECO:0000256" key="1">
    <source>
        <dbReference type="SAM" id="MobiDB-lite"/>
    </source>
</evidence>
<proteinExistence type="predicted"/>
<evidence type="ECO:0000313" key="2">
    <source>
        <dbReference type="EMBL" id="KAK4454700.1"/>
    </source>
</evidence>
<dbReference type="Proteomes" id="UP001321760">
    <property type="component" value="Unassembled WGS sequence"/>
</dbReference>
<dbReference type="AlphaFoldDB" id="A0AAV9H400"/>